<reference evidence="1 2" key="1">
    <citation type="submission" date="2022-01" db="EMBL/GenBank/DDBJ databases">
        <title>A chromosome-scale genome assembly of the false clownfish, Amphiprion ocellaris.</title>
        <authorList>
            <person name="Ryu T."/>
        </authorList>
    </citation>
    <scope>NUCLEOTIDE SEQUENCE [LARGE SCALE GENOMIC DNA]</scope>
</reference>
<evidence type="ECO:0000313" key="2">
    <source>
        <dbReference type="Proteomes" id="UP001501940"/>
    </source>
</evidence>
<protein>
    <submittedName>
        <fullName evidence="1">Uncharacterized protein</fullName>
    </submittedName>
</protein>
<dbReference type="PANTHER" id="PTHR31025">
    <property type="entry name" value="SI:CH211-196P9.1-RELATED"/>
    <property type="match status" value="1"/>
</dbReference>
<evidence type="ECO:0000313" key="1">
    <source>
        <dbReference type="Ensembl" id="ENSAOCP00000069882.1"/>
    </source>
</evidence>
<dbReference type="PANTHER" id="PTHR31025:SF27">
    <property type="entry name" value="SI:CH211-193K19.2-RELATED"/>
    <property type="match status" value="1"/>
</dbReference>
<organism evidence="1 2">
    <name type="scientific">Amphiprion ocellaris</name>
    <name type="common">Clown anemonefish</name>
    <dbReference type="NCBI Taxonomy" id="80972"/>
    <lineage>
        <taxon>Eukaryota</taxon>
        <taxon>Metazoa</taxon>
        <taxon>Chordata</taxon>
        <taxon>Craniata</taxon>
        <taxon>Vertebrata</taxon>
        <taxon>Euteleostomi</taxon>
        <taxon>Actinopterygii</taxon>
        <taxon>Neopterygii</taxon>
        <taxon>Teleostei</taxon>
        <taxon>Neoteleostei</taxon>
        <taxon>Acanthomorphata</taxon>
        <taxon>Ovalentaria</taxon>
        <taxon>Pomacentridae</taxon>
        <taxon>Amphiprion</taxon>
    </lineage>
</organism>
<reference evidence="1" key="3">
    <citation type="submission" date="2025-09" db="UniProtKB">
        <authorList>
            <consortium name="Ensembl"/>
        </authorList>
    </citation>
    <scope>IDENTIFICATION</scope>
</reference>
<dbReference type="AlphaFoldDB" id="A0AAQ5ZYH4"/>
<name>A0AAQ5ZYH4_AMPOC</name>
<dbReference type="GeneTree" id="ENSGT00950000182912"/>
<reference evidence="1" key="2">
    <citation type="submission" date="2025-08" db="UniProtKB">
        <authorList>
            <consortium name="Ensembl"/>
        </authorList>
    </citation>
    <scope>IDENTIFICATION</scope>
</reference>
<proteinExistence type="predicted"/>
<keyword evidence="2" id="KW-1185">Reference proteome</keyword>
<accession>A0AAQ5ZYH4</accession>
<dbReference type="Ensembl" id="ENSAOCT00000042111.1">
    <property type="protein sequence ID" value="ENSAOCP00000069882.1"/>
    <property type="gene ID" value="ENSAOCG00000026899.1"/>
</dbReference>
<sequence length="283" mass="32683">MTSKPQGRSPAFKIKRPKRSEVNYCPQFPVGETEATLEKLRVELLTDIKLRNGKEMVKAKMEKTFSYRRYEVIRDAPMVQDFKGRWPALFDVFEINSEFKRLTTLPLQSRFLSKLDLLSRKLQALYEKRGGQIGKKLKQLMEEMKTESGEDDLDSVREGVLRALCVYLNEDPENLIKDHVGHDNTVFEDYAEETTVGIFTSRRHEAQSKPDDIGIILEGQVVIQELDNVPLAISLLFGLLYALNMDYPPQLRYFFEVVQKVIMELDGGVLSRKAQALINRLYE</sequence>
<dbReference type="Proteomes" id="UP001501940">
    <property type="component" value="Chromosome 2"/>
</dbReference>